<dbReference type="KEGG" id="ome:OLMES_0721"/>
<dbReference type="PANTHER" id="PTHR35894">
    <property type="entry name" value="GENERAL SECRETION PATHWAY PROTEIN A-RELATED"/>
    <property type="match status" value="1"/>
</dbReference>
<dbReference type="OrthoDB" id="9780149at2"/>
<dbReference type="Pfam" id="PF13401">
    <property type="entry name" value="AAA_22"/>
    <property type="match status" value="1"/>
</dbReference>
<keyword evidence="3" id="KW-1185">Reference proteome</keyword>
<dbReference type="InterPro" id="IPR049945">
    <property type="entry name" value="AAA_22"/>
</dbReference>
<dbReference type="GO" id="GO:0016887">
    <property type="term" value="F:ATP hydrolysis activity"/>
    <property type="evidence" value="ECO:0007669"/>
    <property type="project" value="InterPro"/>
</dbReference>
<dbReference type="RefSeq" id="WP_087459979.1">
    <property type="nucleotide sequence ID" value="NZ_CP021425.1"/>
</dbReference>
<proteinExistence type="predicted"/>
<dbReference type="Proteomes" id="UP000196027">
    <property type="component" value="Chromosome"/>
</dbReference>
<reference evidence="2 3" key="1">
    <citation type="submission" date="2017-05" db="EMBL/GenBank/DDBJ databases">
        <title>Genomic insights into alkan degradation activity of Oleiphilus messinensis.</title>
        <authorList>
            <person name="Kozyavkin S.A."/>
            <person name="Slesarev A.I."/>
            <person name="Golyshin P.N."/>
            <person name="Korzhenkov A."/>
            <person name="Golyshina O.N."/>
            <person name="Toshchakov S.V."/>
        </authorList>
    </citation>
    <scope>NUCLEOTIDE SEQUENCE [LARGE SCALE GENOMIC DNA]</scope>
    <source>
        <strain evidence="2 3">ME102</strain>
    </source>
</reference>
<evidence type="ECO:0000313" key="2">
    <source>
        <dbReference type="EMBL" id="ARU54813.1"/>
    </source>
</evidence>
<dbReference type="Gene3D" id="3.40.50.300">
    <property type="entry name" value="P-loop containing nucleotide triphosphate hydrolases"/>
    <property type="match status" value="1"/>
</dbReference>
<dbReference type="InterPro" id="IPR027417">
    <property type="entry name" value="P-loop_NTPase"/>
</dbReference>
<dbReference type="CDD" id="cd00009">
    <property type="entry name" value="AAA"/>
    <property type="match status" value="1"/>
</dbReference>
<name>A0A1Y0I5Y9_9GAMM</name>
<dbReference type="InterPro" id="IPR052026">
    <property type="entry name" value="ExeA_AAA_ATPase_DNA-bind"/>
</dbReference>
<evidence type="ECO:0000259" key="1">
    <source>
        <dbReference type="Pfam" id="PF13401"/>
    </source>
</evidence>
<dbReference type="SUPFAM" id="SSF52540">
    <property type="entry name" value="P-loop containing nucleoside triphosphate hydrolases"/>
    <property type="match status" value="1"/>
</dbReference>
<evidence type="ECO:0000313" key="3">
    <source>
        <dbReference type="Proteomes" id="UP000196027"/>
    </source>
</evidence>
<gene>
    <name evidence="2" type="ORF">OLMES_0721</name>
</gene>
<dbReference type="AlphaFoldDB" id="A0A1Y0I5Y9"/>
<dbReference type="PANTHER" id="PTHR35894:SF7">
    <property type="entry name" value="GENERAL SECRETION PATHWAY PROTEIN A-RELATED"/>
    <property type="match status" value="1"/>
</dbReference>
<sequence length="303" mass="33670">MYEGFFGLKEQPFSLTPNTHYFLNSASHQQALELLLVALRNKEGFIKISGEVGTGKTLLCRMLLNSLEPPFVTAYIPNPVLSADSLYQAVAEELGVDIELDKGSHHLLKCLNTKLIEHASNQEQVVLIIDEAQAMPEQTIEALRLLTNLETETSKLLQVVLFGQPELDELLRQASLRQLQQRITFQQRLQPLDKAGVAQYVNHRLSLAGYNGPNLFNPAALKLLYRASGGIPRLVNILAHKALMVAFGQGLREIGTAQVRRAIADTESATLSRPFWPGNWKPWLFWLPLVALSCILIGGEIGL</sequence>
<protein>
    <submittedName>
        <fullName evidence="2">Type II secretory pathway ATPase ExeA</fullName>
    </submittedName>
</protein>
<feature type="domain" description="ORC1/DEAH AAA+ ATPase" evidence="1">
    <location>
        <begin position="42"/>
        <end position="171"/>
    </location>
</feature>
<accession>A0A1Y0I5Y9</accession>
<dbReference type="EMBL" id="CP021425">
    <property type="protein sequence ID" value="ARU54813.1"/>
    <property type="molecule type" value="Genomic_DNA"/>
</dbReference>
<organism evidence="2 3">
    <name type="scientific">Oleiphilus messinensis</name>
    <dbReference type="NCBI Taxonomy" id="141451"/>
    <lineage>
        <taxon>Bacteria</taxon>
        <taxon>Pseudomonadati</taxon>
        <taxon>Pseudomonadota</taxon>
        <taxon>Gammaproteobacteria</taxon>
        <taxon>Oceanospirillales</taxon>
        <taxon>Oleiphilaceae</taxon>
        <taxon>Oleiphilus</taxon>
    </lineage>
</organism>